<feature type="transmembrane region" description="Helical" evidence="2">
    <location>
        <begin position="1317"/>
        <end position="1340"/>
    </location>
</feature>
<feature type="region of interest" description="Disordered" evidence="1">
    <location>
        <begin position="1"/>
        <end position="36"/>
    </location>
</feature>
<feature type="compositionally biased region" description="Polar residues" evidence="1">
    <location>
        <begin position="193"/>
        <end position="202"/>
    </location>
</feature>
<keyword evidence="2" id="KW-0472">Membrane</keyword>
<evidence type="ECO:0000256" key="1">
    <source>
        <dbReference type="SAM" id="MobiDB-lite"/>
    </source>
</evidence>
<feature type="compositionally biased region" description="Low complexity" evidence="1">
    <location>
        <begin position="253"/>
        <end position="267"/>
    </location>
</feature>
<feature type="compositionally biased region" description="Basic residues" evidence="1">
    <location>
        <begin position="1444"/>
        <end position="1454"/>
    </location>
</feature>
<organism evidence="3 4">
    <name type="scientific">Tribonema minus</name>
    <dbReference type="NCBI Taxonomy" id="303371"/>
    <lineage>
        <taxon>Eukaryota</taxon>
        <taxon>Sar</taxon>
        <taxon>Stramenopiles</taxon>
        <taxon>Ochrophyta</taxon>
        <taxon>PX clade</taxon>
        <taxon>Xanthophyceae</taxon>
        <taxon>Tribonematales</taxon>
        <taxon>Tribonemataceae</taxon>
        <taxon>Tribonema</taxon>
    </lineage>
</organism>
<feature type="region of interest" description="Disordered" evidence="1">
    <location>
        <begin position="177"/>
        <end position="203"/>
    </location>
</feature>
<gene>
    <name evidence="3" type="ORF">JKP88DRAFT_352587</name>
</gene>
<accession>A0A835ZHL5</accession>
<feature type="region of interest" description="Disordered" evidence="1">
    <location>
        <begin position="1420"/>
        <end position="1508"/>
    </location>
</feature>
<name>A0A835ZHL5_9STRA</name>
<keyword evidence="2" id="KW-0812">Transmembrane</keyword>
<dbReference type="Proteomes" id="UP000664859">
    <property type="component" value="Unassembled WGS sequence"/>
</dbReference>
<dbReference type="InterPro" id="IPR015915">
    <property type="entry name" value="Kelch-typ_b-propeller"/>
</dbReference>
<evidence type="ECO:0000256" key="2">
    <source>
        <dbReference type="SAM" id="Phobius"/>
    </source>
</evidence>
<evidence type="ECO:0000313" key="4">
    <source>
        <dbReference type="Proteomes" id="UP000664859"/>
    </source>
</evidence>
<dbReference type="EMBL" id="JAFCMP010000029">
    <property type="protein sequence ID" value="KAG5190744.1"/>
    <property type="molecule type" value="Genomic_DNA"/>
</dbReference>
<dbReference type="SUPFAM" id="SSF117281">
    <property type="entry name" value="Kelch motif"/>
    <property type="match status" value="1"/>
</dbReference>
<keyword evidence="2" id="KW-1133">Transmembrane helix</keyword>
<comment type="caution">
    <text evidence="3">The sequence shown here is derived from an EMBL/GenBank/DDBJ whole genome shotgun (WGS) entry which is preliminary data.</text>
</comment>
<feature type="compositionally biased region" description="Basic residues" evidence="1">
    <location>
        <begin position="1485"/>
        <end position="1494"/>
    </location>
</feature>
<feature type="compositionally biased region" description="Basic and acidic residues" evidence="1">
    <location>
        <begin position="1463"/>
        <end position="1475"/>
    </location>
</feature>
<evidence type="ECO:0000313" key="3">
    <source>
        <dbReference type="EMBL" id="KAG5190744.1"/>
    </source>
</evidence>
<sequence length="1508" mass="159638">MSPAPAQTLFQQEQQEQHGGESGVQRGGGAGTGGGTATATAAVAVAAAAAAAAALRGQRAARAMMAAQSADGLAVTAGSCDSTVWYGGGGSVAFDSGDGGSTNTAEGGRATGAAAAVPEQIAQQQSGGGARQPAQLAATKAGARQPAALAATKGARQPAELAATKLRHSSGVDALLRSAGHDRGKTRHRSRHGSGTNGSTHQGVKLVALMGAPRYTRCQRSTPAQQQQQRDAATKKKPQPQQESRPGAITFTSDGSSSRGRSASPAAKQWGHDLFSSEPTGQSPPRLDHADDEGCVAVARGSTRAAASRESGMRTMQLPTSVVASNWAQISGTRVQNYAVPYEEGASKPLFSAREGLATATYEELPPAGSNLVDFNGKFYVLGGDDYDLGLSAGLKGRKGTYKNDVWFTYGAAWEVPAVGSRPVPHSLTNWTLVNEGRVPPAGVTYETWISCQPVIAKTLPPSACLNVTAAPAKYVGSNMWSPRRGHQVVIMGKDMYVLGGRARALEDLSRDATVGGVAGQRVAPDPFETSWREVSRPMNDVWVSHNFGVSWALVTRGCRAPQEELVLAGGTAGGASARRRHGRWEELVLAGGTAAHGCLDLKLVTRGCRVPQEELVLADGTTGGHGTADETCTKDSDCYGAAECKSLGGNAVKTCVCKMWQAREGHKAFTYANRLWVVGGIASAHVSVCSATGCGDSDSDSHRRYMNDVWSSAEGANWVAHTRAAPWPPRGYHGLFLHDTALYILGGITSAAAAAAAAAAATAAATAASADSAAAAAGDAGYLNDVWTTTLSDGGAHDAAAAATWTRLSAAAAWGARGGHAVVLEPASAYNAFAPRAAVLGGHDARGARGDAWSWGLGAAEPWVRDYSVEAPFRTAVGNSSGYVFGTAAAAPPPSYYVSAASPLAALVRTAVPVSAPATNASVPVARAPYADNATMAQLAENGLYTVADLAAADKYTVLRLRGFDVPLSQRYTFSNMCDLRALAMALVPLSQRYTFSNICDLRALAVALVAKCALDPSVETYVGEDGDPSEVVPVVGGAAAAQPRPAEWYQQNAAIANGGAAAVAAVEVTAAEISAAIEAWDGCSRIAGVTQPNVPGLGKVSQPNVPGLGKVSQVESIRDPWRELQELTCQAHPAARTHFGAAFFKQTLVVVGGRGAGADTLYNDAWIRDDRMPTAFIQKAPASSTPGSRFDFTCDEAVCTYEVRLYDAQEWTEEGDGAVCTYEVRLYDAQEWTEEVCLYDAQEWTEVLAWTPMPDVLPWTPVPDSYDVGWLSRWEGGPGTGMYILYVRAVDPAGNTDFSYREGLNMHTWQYISPLPWGMILGVGFAALVLLALLYVEYRRRRKRSAMRRYAMKRMRRKFKQQQRVKAKFKQQQRVKAKVSGAAAAVEVIQLKDAHVPRRKLKQQQRVKAKDLDWRELYEDDGQGGKGKLKKKKKSKKDDKDKKKHGKSRSKSPARGATKSPARDKKRDKRDGGGGESDAGDGKRHHRHHRHRSDKERAGKSKTKQP</sequence>
<proteinExistence type="predicted"/>
<dbReference type="PANTHER" id="PTHR23244">
    <property type="entry name" value="KELCH REPEAT DOMAIN"/>
    <property type="match status" value="1"/>
</dbReference>
<dbReference type="OrthoDB" id="68380at2759"/>
<feature type="compositionally biased region" description="Gly residues" evidence="1">
    <location>
        <begin position="20"/>
        <end position="36"/>
    </location>
</feature>
<feature type="region of interest" description="Disordered" evidence="1">
    <location>
        <begin position="218"/>
        <end position="290"/>
    </location>
</feature>
<keyword evidence="4" id="KW-1185">Reference proteome</keyword>
<reference evidence="3" key="1">
    <citation type="submission" date="2021-02" db="EMBL/GenBank/DDBJ databases">
        <title>First Annotated Genome of the Yellow-green Alga Tribonema minus.</title>
        <authorList>
            <person name="Mahan K.M."/>
        </authorList>
    </citation>
    <scope>NUCLEOTIDE SEQUENCE</scope>
    <source>
        <strain evidence="3">UTEX B ZZ1240</strain>
    </source>
</reference>
<dbReference type="Gene3D" id="2.120.10.80">
    <property type="entry name" value="Kelch-type beta propeller"/>
    <property type="match status" value="1"/>
</dbReference>
<protein>
    <submittedName>
        <fullName evidence="3">Uncharacterized protein</fullName>
    </submittedName>
</protein>